<dbReference type="Pfam" id="PF09864">
    <property type="entry name" value="MliC"/>
    <property type="match status" value="1"/>
</dbReference>
<dbReference type="SUPFAM" id="SSF141488">
    <property type="entry name" value="YdhA-like"/>
    <property type="match status" value="1"/>
</dbReference>
<comment type="caution">
    <text evidence="7">The sequence shown here is derived from an EMBL/GenBank/DDBJ whole genome shotgun (WGS) entry which is preliminary data.</text>
</comment>
<protein>
    <submittedName>
        <fullName evidence="7">Membrane-bound inhibitor of C-type lysozyme</fullName>
    </submittedName>
</protein>
<feature type="chain" id="PRO_5031261597" evidence="5">
    <location>
        <begin position="28"/>
        <end position="133"/>
    </location>
</feature>
<reference evidence="7 8" key="1">
    <citation type="submission" date="2020-08" db="EMBL/GenBank/DDBJ databases">
        <title>Genomic Encyclopedia of Type Strains, Phase IV (KMG-IV): sequencing the most valuable type-strain genomes for metagenomic binning, comparative biology and taxonomic classification.</title>
        <authorList>
            <person name="Goeker M."/>
        </authorList>
    </citation>
    <scope>NUCLEOTIDE SEQUENCE [LARGE SCALE GENOMIC DNA]</scope>
    <source>
        <strain evidence="7 8">DSM 27939</strain>
    </source>
</reference>
<dbReference type="Proteomes" id="UP000552709">
    <property type="component" value="Unassembled WGS sequence"/>
</dbReference>
<keyword evidence="8" id="KW-1185">Reference proteome</keyword>
<gene>
    <name evidence="7" type="ORF">HNQ08_005574</name>
</gene>
<sequence length="133" mass="13972">MKMYRRPASLLILTATVAGISLGTANAGGAGAPPLSIKRSFSYICDLGKKISVTYVDYGTNGPMFAVLKWNGMDYGLAEAISASGARYAGLNGPAQARGGLEWWEHQGEATLSTFMDGDTSKTQALLTGCKTN</sequence>
<evidence type="ECO:0000313" key="7">
    <source>
        <dbReference type="EMBL" id="MBB5366445.1"/>
    </source>
</evidence>
<feature type="signal peptide" evidence="5">
    <location>
        <begin position="1"/>
        <end position="27"/>
    </location>
</feature>
<evidence type="ECO:0000256" key="1">
    <source>
        <dbReference type="ARBA" id="ARBA00022729"/>
    </source>
</evidence>
<evidence type="ECO:0000256" key="4">
    <source>
        <dbReference type="ARBA" id="ARBA00023288"/>
    </source>
</evidence>
<accession>A0A7W8K0M0</accession>
<dbReference type="Gene3D" id="2.40.128.200">
    <property type="match status" value="1"/>
</dbReference>
<dbReference type="AlphaFoldDB" id="A0A7W8K0M0"/>
<evidence type="ECO:0000259" key="6">
    <source>
        <dbReference type="Pfam" id="PF09864"/>
    </source>
</evidence>
<dbReference type="InterPro" id="IPR018660">
    <property type="entry name" value="MliC"/>
</dbReference>
<evidence type="ECO:0000256" key="5">
    <source>
        <dbReference type="SAM" id="SignalP"/>
    </source>
</evidence>
<dbReference type="RefSeq" id="WP_229790310.1">
    <property type="nucleotide sequence ID" value="NZ_JACHFL010000044.1"/>
</dbReference>
<evidence type="ECO:0000313" key="8">
    <source>
        <dbReference type="Proteomes" id="UP000552709"/>
    </source>
</evidence>
<keyword evidence="1 5" id="KW-0732">Signal</keyword>
<name>A0A7W8K0M0_9DEIO</name>
<keyword evidence="2" id="KW-0472">Membrane</keyword>
<organism evidence="7 8">
    <name type="scientific">Deinococcus humi</name>
    <dbReference type="NCBI Taxonomy" id="662880"/>
    <lineage>
        <taxon>Bacteria</taxon>
        <taxon>Thermotogati</taxon>
        <taxon>Deinococcota</taxon>
        <taxon>Deinococci</taxon>
        <taxon>Deinococcales</taxon>
        <taxon>Deinococcaceae</taxon>
        <taxon>Deinococcus</taxon>
    </lineage>
</organism>
<evidence type="ECO:0000256" key="3">
    <source>
        <dbReference type="ARBA" id="ARBA00023139"/>
    </source>
</evidence>
<proteinExistence type="predicted"/>
<dbReference type="EMBL" id="JACHFL010000044">
    <property type="protein sequence ID" value="MBB5366445.1"/>
    <property type="molecule type" value="Genomic_DNA"/>
</dbReference>
<dbReference type="InterPro" id="IPR036328">
    <property type="entry name" value="MliC_sf"/>
</dbReference>
<keyword evidence="3" id="KW-0564">Palmitate</keyword>
<feature type="domain" description="C-type lysozyme inhibitor" evidence="6">
    <location>
        <begin position="43"/>
        <end position="119"/>
    </location>
</feature>
<keyword evidence="4" id="KW-0449">Lipoprotein</keyword>
<evidence type="ECO:0000256" key="2">
    <source>
        <dbReference type="ARBA" id="ARBA00023136"/>
    </source>
</evidence>